<dbReference type="Proteomes" id="UP000271937">
    <property type="component" value="Unassembled WGS sequence"/>
</dbReference>
<protein>
    <recommendedName>
        <fullName evidence="5">Tetratricopeptide repeat protein</fullName>
    </recommendedName>
</protein>
<evidence type="ECO:0000313" key="4">
    <source>
        <dbReference type="Proteomes" id="UP000271937"/>
    </source>
</evidence>
<proteinExistence type="predicted"/>
<evidence type="ECO:0000313" key="3">
    <source>
        <dbReference type="EMBL" id="RRJ93398.1"/>
    </source>
</evidence>
<keyword evidence="4" id="KW-1185">Reference proteome</keyword>
<evidence type="ECO:0000256" key="2">
    <source>
        <dbReference type="SAM" id="SignalP"/>
    </source>
</evidence>
<dbReference type="RefSeq" id="WP_125011715.1">
    <property type="nucleotide sequence ID" value="NZ_RQVR01000003.1"/>
</dbReference>
<dbReference type="EMBL" id="RQVR01000003">
    <property type="protein sequence ID" value="RRJ93398.1"/>
    <property type="molecule type" value="Genomic_DNA"/>
</dbReference>
<comment type="caution">
    <text evidence="3">The sequence shown here is derived from an EMBL/GenBank/DDBJ whole genome shotgun (WGS) entry which is preliminary data.</text>
</comment>
<dbReference type="SMART" id="SM00028">
    <property type="entry name" value="TPR"/>
    <property type="match status" value="2"/>
</dbReference>
<dbReference type="OrthoDB" id="1149028at2"/>
<dbReference type="PANTHER" id="PTHR44395:SF1">
    <property type="entry name" value="PROTEIN O-MANNOSYL-TRANSFERASE TMTC3"/>
    <property type="match status" value="1"/>
</dbReference>
<keyword evidence="2" id="KW-0732">Signal</keyword>
<feature type="repeat" description="TPR" evidence="1">
    <location>
        <begin position="299"/>
        <end position="332"/>
    </location>
</feature>
<keyword evidence="1" id="KW-0802">TPR repeat</keyword>
<evidence type="ECO:0000256" key="1">
    <source>
        <dbReference type="PROSITE-ProRule" id="PRU00339"/>
    </source>
</evidence>
<dbReference type="InterPro" id="IPR011990">
    <property type="entry name" value="TPR-like_helical_dom_sf"/>
</dbReference>
<dbReference type="GO" id="GO:0035269">
    <property type="term" value="P:protein O-linked glycosylation via mannose"/>
    <property type="evidence" value="ECO:0007669"/>
    <property type="project" value="TreeGrafter"/>
</dbReference>
<accession>A0A3P3WG29</accession>
<name>A0A3P3WG29_9FLAO</name>
<organism evidence="3 4">
    <name type="scientific">Flavobacterium macacae</name>
    <dbReference type="NCBI Taxonomy" id="2488993"/>
    <lineage>
        <taxon>Bacteria</taxon>
        <taxon>Pseudomonadati</taxon>
        <taxon>Bacteroidota</taxon>
        <taxon>Flavobacteriia</taxon>
        <taxon>Flavobacteriales</taxon>
        <taxon>Flavobacteriaceae</taxon>
        <taxon>Flavobacterium</taxon>
    </lineage>
</organism>
<gene>
    <name evidence="3" type="ORF">EG849_03560</name>
</gene>
<dbReference type="AlphaFoldDB" id="A0A3P3WG29"/>
<dbReference type="InterPro" id="IPR019734">
    <property type="entry name" value="TPR_rpt"/>
</dbReference>
<sequence>MKSKYVLLASALLISSVTFAQKDELKVAEKALKSGNASEAKASLDKAEGLIANADDSQKAQFYFLKGNSSLELAKKKLDEGNNLVNAAKAYSQLLDIEKASKKSKYTKEAEASLAVVKSLLVNSAIADNNQKKYKEGTEKLYQAYLLDKKDVVYLYYAASNAVNSLEYDKALEYYNELKEMNYSGEATFYAAKNKLTDEFENFSTVAERDRMVKLGTYDTPKTIQEPSKRGEIYKNIALIYNTKGDVAAARKAVADARVANPNDDSLVLTEAELALKANDLVGYKQLVTKVLEKNPTDPTLFYNLGVIAAQAKENVEAEKYYKKAIELDAKYTNAYLNLAVMKLEADPAIVEEMNKLGTSAKDNKRYDELKAKRQLLFKGTLPYLQKANELEPKNEAVYSTLLNVYNYLEMMEEVKTLKANFNK</sequence>
<evidence type="ECO:0008006" key="5">
    <source>
        <dbReference type="Google" id="ProtNLM"/>
    </source>
</evidence>
<dbReference type="PROSITE" id="PS50005">
    <property type="entry name" value="TPR"/>
    <property type="match status" value="1"/>
</dbReference>
<dbReference type="GO" id="GO:0000030">
    <property type="term" value="F:mannosyltransferase activity"/>
    <property type="evidence" value="ECO:0007669"/>
    <property type="project" value="TreeGrafter"/>
</dbReference>
<feature type="signal peptide" evidence="2">
    <location>
        <begin position="1"/>
        <end position="20"/>
    </location>
</feature>
<dbReference type="Gene3D" id="1.25.40.10">
    <property type="entry name" value="Tetratricopeptide repeat domain"/>
    <property type="match status" value="1"/>
</dbReference>
<dbReference type="SUPFAM" id="SSF48452">
    <property type="entry name" value="TPR-like"/>
    <property type="match status" value="1"/>
</dbReference>
<dbReference type="PANTHER" id="PTHR44395">
    <property type="match status" value="1"/>
</dbReference>
<reference evidence="3 4" key="1">
    <citation type="submission" date="2018-11" db="EMBL/GenBank/DDBJ databases">
        <title>Flavobacterium sp. nov., YIM 102600 draft genome.</title>
        <authorList>
            <person name="Li G."/>
            <person name="Jiang Y."/>
        </authorList>
    </citation>
    <scope>NUCLEOTIDE SEQUENCE [LARGE SCALE GENOMIC DNA]</scope>
    <source>
        <strain evidence="3 4">YIM 102600</strain>
    </source>
</reference>
<feature type="chain" id="PRO_5017963722" description="Tetratricopeptide repeat protein" evidence="2">
    <location>
        <begin position="21"/>
        <end position="424"/>
    </location>
</feature>